<dbReference type="InterPro" id="IPR029055">
    <property type="entry name" value="Ntn_hydrolases_N"/>
</dbReference>
<sequence length="533" mass="59900">MSMYNKKFLIVVLALVIVVSFIFYFVTKPDSYNKDDLYENKIADHNQNYSNKNYGVATNNPIAQRVGEKIINDGGNAVDASIGVSYALAVTEPHSSGIGGGGAMLTYDGKENDEPNQYQYKDISSYDYKQGDQIGTPGFVKGMHEVHDKEGKMDEKEILNRVIPLAKDGFEIDSELERSLKLFGDKIDRDTPFFNDEKTKRQGDVVKQPELAKTLEGIRDHGPDYFYDKVGKSISKQLDDKLTEKDFKDYKPEQKDPVSTTYLNNKVYSASNPLGGTLMLQGLKIDESINDSPTLNDRDDFIQNIIDARDLMYRNRDIVNGNDADYSQYLSQDYISGELQKIKAGNGFDNSFSNDIETMSTTHFVVIDKQGKMASTTNTLSSFFGSGKFMKEGFYMNDSLSNFSQSEASPNHGEPHKQPRSFTAPSIVVGPDFYLGIGTPGGNKIPTTENEVLIDYLRGQGTLQQSIDKPRFYNDGDTIYYENAMKKSDIETFERMGYQTEEKRNDPNFGSIQAASFNKKDKRVEIGHDVGNR</sequence>
<dbReference type="EMBL" id="PNGG01000004">
    <property type="protein sequence ID" value="PMC18469.1"/>
    <property type="molecule type" value="Genomic_DNA"/>
</dbReference>
<evidence type="ECO:0000256" key="2">
    <source>
        <dbReference type="ARBA" id="ARBA00022679"/>
    </source>
</evidence>
<keyword evidence="3" id="KW-0378">Hydrolase</keyword>
<dbReference type="PRINTS" id="PR01210">
    <property type="entry name" value="GGTRANSPTASE"/>
</dbReference>
<comment type="caution">
    <text evidence="6">The sequence shown here is derived from an EMBL/GenBank/DDBJ whole genome shotgun (WGS) entry which is preliminary data.</text>
</comment>
<dbReference type="InterPro" id="IPR051792">
    <property type="entry name" value="GGT_bact"/>
</dbReference>
<keyword evidence="5" id="KW-0812">Transmembrane</keyword>
<dbReference type="InterPro" id="IPR043137">
    <property type="entry name" value="GGT_ssub_C"/>
</dbReference>
<feature type="transmembrane region" description="Helical" evidence="5">
    <location>
        <begin position="7"/>
        <end position="26"/>
    </location>
</feature>
<dbReference type="GO" id="GO:0016787">
    <property type="term" value="F:hydrolase activity"/>
    <property type="evidence" value="ECO:0007669"/>
    <property type="project" value="UniProtKB-KW"/>
</dbReference>
<comment type="similarity">
    <text evidence="1">Belongs to the gamma-glutamyltransferase family.</text>
</comment>
<evidence type="ECO:0000256" key="3">
    <source>
        <dbReference type="ARBA" id="ARBA00022801"/>
    </source>
</evidence>
<dbReference type="AlphaFoldDB" id="A0A2N6QG14"/>
<dbReference type="GO" id="GO:0016740">
    <property type="term" value="F:transferase activity"/>
    <property type="evidence" value="ECO:0007669"/>
    <property type="project" value="UniProtKB-KW"/>
</dbReference>
<gene>
    <name evidence="6" type="ORF">CJ235_08550</name>
</gene>
<accession>A0A2N6QG14</accession>
<dbReference type="Proteomes" id="UP000235748">
    <property type="component" value="Unassembled WGS sequence"/>
</dbReference>
<keyword evidence="5" id="KW-1133">Transmembrane helix</keyword>
<dbReference type="STRING" id="170573.GCA_001076995_00741"/>
<name>A0A2N6QG14_9STAP</name>
<evidence type="ECO:0000256" key="5">
    <source>
        <dbReference type="SAM" id="Phobius"/>
    </source>
</evidence>
<dbReference type="Pfam" id="PF01019">
    <property type="entry name" value="G_glu_transpept"/>
    <property type="match status" value="1"/>
</dbReference>
<dbReference type="PANTHER" id="PTHR43199">
    <property type="entry name" value="GLUTATHIONE HYDROLASE"/>
    <property type="match status" value="1"/>
</dbReference>
<evidence type="ECO:0000313" key="7">
    <source>
        <dbReference type="Proteomes" id="UP000235748"/>
    </source>
</evidence>
<keyword evidence="5" id="KW-0472">Membrane</keyword>
<keyword evidence="2" id="KW-0808">Transferase</keyword>
<dbReference type="RefSeq" id="WP_070502795.1">
    <property type="nucleotide sequence ID" value="NZ_JALCYA010000008.1"/>
</dbReference>
<dbReference type="PANTHER" id="PTHR43199:SF1">
    <property type="entry name" value="GLUTATHIONE HYDROLASE PROENZYME"/>
    <property type="match status" value="1"/>
</dbReference>
<dbReference type="SUPFAM" id="SSF56235">
    <property type="entry name" value="N-terminal nucleophile aminohydrolases (Ntn hydrolases)"/>
    <property type="match status" value="1"/>
</dbReference>
<evidence type="ECO:0000256" key="1">
    <source>
        <dbReference type="ARBA" id="ARBA00009381"/>
    </source>
</evidence>
<dbReference type="Gene3D" id="1.10.246.230">
    <property type="match status" value="1"/>
</dbReference>
<organism evidence="6 7">
    <name type="scientific">Staphylococcus pettenkoferi</name>
    <dbReference type="NCBI Taxonomy" id="170573"/>
    <lineage>
        <taxon>Bacteria</taxon>
        <taxon>Bacillati</taxon>
        <taxon>Bacillota</taxon>
        <taxon>Bacilli</taxon>
        <taxon>Bacillales</taxon>
        <taxon>Staphylococcaceae</taxon>
        <taxon>Staphylococcus</taxon>
    </lineage>
</organism>
<evidence type="ECO:0000256" key="4">
    <source>
        <dbReference type="ARBA" id="ARBA00023145"/>
    </source>
</evidence>
<keyword evidence="4" id="KW-0865">Zymogen</keyword>
<evidence type="ECO:0000313" key="6">
    <source>
        <dbReference type="EMBL" id="PMC18469.1"/>
    </source>
</evidence>
<dbReference type="Gene3D" id="3.60.20.40">
    <property type="match status" value="1"/>
</dbReference>
<proteinExistence type="inferred from homology"/>
<reference evidence="6 7" key="1">
    <citation type="submission" date="2017-09" db="EMBL/GenBank/DDBJ databases">
        <title>Bacterial strain isolated from the female urinary microbiota.</title>
        <authorList>
            <person name="Thomas-White K."/>
            <person name="Kumar N."/>
            <person name="Forster S."/>
            <person name="Putonti C."/>
            <person name="Lawley T."/>
            <person name="Wolfe A.J."/>
        </authorList>
    </citation>
    <scope>NUCLEOTIDE SEQUENCE [LARGE SCALE GENOMIC DNA]</scope>
    <source>
        <strain evidence="6 7">UMB0834</strain>
    </source>
</reference>
<protein>
    <submittedName>
        <fullName evidence="6">Gamma-glutamyltranspeptidase</fullName>
    </submittedName>
</protein>